<keyword evidence="3" id="KW-1185">Reference proteome</keyword>
<dbReference type="GO" id="GO:0008908">
    <property type="term" value="F:isochorismatase activity"/>
    <property type="evidence" value="ECO:0007669"/>
    <property type="project" value="UniProtKB-EC"/>
</dbReference>
<comment type="caution">
    <text evidence="2">The sequence shown here is derived from an EMBL/GenBank/DDBJ whole genome shotgun (WGS) entry which is preliminary data.</text>
</comment>
<dbReference type="InterPro" id="IPR036380">
    <property type="entry name" value="Isochorismatase-like_sf"/>
</dbReference>
<dbReference type="InterPro" id="IPR000868">
    <property type="entry name" value="Isochorismatase-like_dom"/>
</dbReference>
<dbReference type="SUPFAM" id="SSF52499">
    <property type="entry name" value="Isochorismatase-like hydrolases"/>
    <property type="match status" value="1"/>
</dbReference>
<dbReference type="AlphaFoldDB" id="A0A5C6C9S2"/>
<feature type="domain" description="Isochorismatase-like" evidence="1">
    <location>
        <begin position="3"/>
        <end position="146"/>
    </location>
</feature>
<keyword evidence="2" id="KW-0378">Hydrolase</keyword>
<evidence type="ECO:0000259" key="1">
    <source>
        <dbReference type="Pfam" id="PF00857"/>
    </source>
</evidence>
<dbReference type="InterPro" id="IPR050993">
    <property type="entry name" value="Isochorismatase_domain"/>
</dbReference>
<sequence length="172" mass="18910">MWVIDLQEKLLPVIPSGNAVVEQTMRLIEAAALVEVPHAATLQYPQGLGGLVHPLGDVCDFVEEKRDFSATVCRAAIEDWSKQARDQIVITGVETHVCVLQTVLDLIAEGFAPFVVAEAVASRHGRDHEIAMQRMQAAGATITTVESVLFEWLGTSEHPQFKAISQLVKKRR</sequence>
<reference evidence="2 3" key="1">
    <citation type="submission" date="2019-02" db="EMBL/GenBank/DDBJ databases">
        <title>Deep-cultivation of Planctomycetes and their phenomic and genomic characterization uncovers novel biology.</title>
        <authorList>
            <person name="Wiegand S."/>
            <person name="Jogler M."/>
            <person name="Boedeker C."/>
            <person name="Pinto D."/>
            <person name="Vollmers J."/>
            <person name="Rivas-Marin E."/>
            <person name="Kohn T."/>
            <person name="Peeters S.H."/>
            <person name="Heuer A."/>
            <person name="Rast P."/>
            <person name="Oberbeckmann S."/>
            <person name="Bunk B."/>
            <person name="Jeske O."/>
            <person name="Meyerdierks A."/>
            <person name="Storesund J.E."/>
            <person name="Kallscheuer N."/>
            <person name="Luecker S."/>
            <person name="Lage O.M."/>
            <person name="Pohl T."/>
            <person name="Merkel B.J."/>
            <person name="Hornburger P."/>
            <person name="Mueller R.-W."/>
            <person name="Bruemmer F."/>
            <person name="Labrenz M."/>
            <person name="Spormann A.M."/>
            <person name="Op Den Camp H."/>
            <person name="Overmann J."/>
            <person name="Amann R."/>
            <person name="Jetten M.S.M."/>
            <person name="Mascher T."/>
            <person name="Medema M.H."/>
            <person name="Devos D.P."/>
            <person name="Kaster A.-K."/>
            <person name="Ovreas L."/>
            <person name="Rohde M."/>
            <person name="Galperin M.Y."/>
            <person name="Jogler C."/>
        </authorList>
    </citation>
    <scope>NUCLEOTIDE SEQUENCE [LARGE SCALE GENOMIC DNA]</scope>
    <source>
        <strain evidence="2 3">Pla52o</strain>
    </source>
</reference>
<evidence type="ECO:0000313" key="2">
    <source>
        <dbReference type="EMBL" id="TWU20231.1"/>
    </source>
</evidence>
<accession>A0A5C6C9S2</accession>
<dbReference type="Gene3D" id="3.40.50.850">
    <property type="entry name" value="Isochorismatase-like"/>
    <property type="match status" value="1"/>
</dbReference>
<gene>
    <name evidence="2" type="primary">vibB</name>
    <name evidence="2" type="ORF">Pla52o_47460</name>
</gene>
<name>A0A5C6C9S2_9BACT</name>
<dbReference type="Pfam" id="PF00857">
    <property type="entry name" value="Isochorismatase"/>
    <property type="match status" value="1"/>
</dbReference>
<dbReference type="PANTHER" id="PTHR14119:SF3">
    <property type="entry name" value="ISOCHORISMATASE DOMAIN-CONTAINING PROTEIN 2"/>
    <property type="match status" value="1"/>
</dbReference>
<protein>
    <submittedName>
        <fullName evidence="2">Vibriobactin-specific isochorismatase</fullName>
        <ecNumber evidence="2">3.3.2.1</ecNumber>
    </submittedName>
</protein>
<organism evidence="2 3">
    <name type="scientific">Novipirellula galeiformis</name>
    <dbReference type="NCBI Taxonomy" id="2528004"/>
    <lineage>
        <taxon>Bacteria</taxon>
        <taxon>Pseudomonadati</taxon>
        <taxon>Planctomycetota</taxon>
        <taxon>Planctomycetia</taxon>
        <taxon>Pirellulales</taxon>
        <taxon>Pirellulaceae</taxon>
        <taxon>Novipirellula</taxon>
    </lineage>
</organism>
<evidence type="ECO:0000313" key="3">
    <source>
        <dbReference type="Proteomes" id="UP000316304"/>
    </source>
</evidence>
<dbReference type="EC" id="3.3.2.1" evidence="2"/>
<dbReference type="EMBL" id="SJPT01000009">
    <property type="protein sequence ID" value="TWU20231.1"/>
    <property type="molecule type" value="Genomic_DNA"/>
</dbReference>
<proteinExistence type="predicted"/>
<dbReference type="PANTHER" id="PTHR14119">
    <property type="entry name" value="HYDROLASE"/>
    <property type="match status" value="1"/>
</dbReference>
<dbReference type="Proteomes" id="UP000316304">
    <property type="component" value="Unassembled WGS sequence"/>
</dbReference>